<protein>
    <submittedName>
        <fullName evidence="3">Hydrogenase expression/formation protein</fullName>
    </submittedName>
</protein>
<gene>
    <name evidence="3" type="ORF">VA613_06750</name>
</gene>
<name>A0ABZ1CNU8_9PROT</name>
<proteinExistence type="inferred from homology"/>
<evidence type="ECO:0000259" key="2">
    <source>
        <dbReference type="Pfam" id="PF04809"/>
    </source>
</evidence>
<accession>A0ABZ1CNU8</accession>
<feature type="domain" description="HupH hydrogenase expression protein C-terminal" evidence="2">
    <location>
        <begin position="23"/>
        <end position="136"/>
    </location>
</feature>
<evidence type="ECO:0000313" key="3">
    <source>
        <dbReference type="EMBL" id="WRS40570.1"/>
    </source>
</evidence>
<comment type="similarity">
    <text evidence="1">Belongs to the HupH/HyaF family.</text>
</comment>
<dbReference type="RefSeq" id="WP_324781097.1">
    <property type="nucleotide sequence ID" value="NZ_CP141769.1"/>
</dbReference>
<keyword evidence="4" id="KW-1185">Reference proteome</keyword>
<evidence type="ECO:0000313" key="4">
    <source>
        <dbReference type="Proteomes" id="UP001334732"/>
    </source>
</evidence>
<dbReference type="InterPro" id="IPR006894">
    <property type="entry name" value="HupH_Hydgase_express_prot_C"/>
</dbReference>
<organism evidence="3 4">
    <name type="scientific">Thiobacillus sedimenti</name>
    <dbReference type="NCBI Taxonomy" id="3110231"/>
    <lineage>
        <taxon>Bacteria</taxon>
        <taxon>Pseudomonadati</taxon>
        <taxon>Pseudomonadota</taxon>
        <taxon>Betaproteobacteria</taxon>
        <taxon>Nitrosomonadales</taxon>
        <taxon>Thiobacillaceae</taxon>
        <taxon>Thiobacillus</taxon>
    </lineage>
</organism>
<dbReference type="Pfam" id="PF04809">
    <property type="entry name" value="HupH_C"/>
    <property type="match status" value="1"/>
</dbReference>
<evidence type="ECO:0000256" key="1">
    <source>
        <dbReference type="ARBA" id="ARBA00010832"/>
    </source>
</evidence>
<dbReference type="EMBL" id="CP141769">
    <property type="protein sequence ID" value="WRS40570.1"/>
    <property type="molecule type" value="Genomic_DNA"/>
</dbReference>
<sequence length="138" mass="14770">MSLDAIPIHVVSVAPPEPGLTGNAPPLLRELHEMVRRLLDGGEAAAIDLSALPLTPADLDWLRGRLGEGEIAVTLEANGESRLEETACPGIWWVTHRNEQGAVAAQFIEVTFVPELVKAHPADVALGLEQLESMLADL</sequence>
<dbReference type="Gene3D" id="3.30.1370.140">
    <property type="entry name" value="HupH hydrogenase expression protein, C-terminal domain"/>
    <property type="match status" value="1"/>
</dbReference>
<dbReference type="Proteomes" id="UP001334732">
    <property type="component" value="Chromosome"/>
</dbReference>
<reference evidence="3 4" key="1">
    <citation type="submission" date="2023-12" db="EMBL/GenBank/DDBJ databases">
        <title>Thiobacillus sedimentum sp. nov., a chemolithoautotrophic sulfur-oxidizing bacterium isolated from freshwater sediment.</title>
        <authorList>
            <person name="Luo J."/>
            <person name="Dai C."/>
        </authorList>
    </citation>
    <scope>NUCLEOTIDE SEQUENCE [LARGE SCALE GENOMIC DNA]</scope>
    <source>
        <strain evidence="3 4">SCUT-2</strain>
    </source>
</reference>
<dbReference type="InterPro" id="IPR038527">
    <property type="entry name" value="HupH_C_sf"/>
</dbReference>